<protein>
    <submittedName>
        <fullName evidence="1">Uncharacterized protein</fullName>
    </submittedName>
</protein>
<evidence type="ECO:0000313" key="2">
    <source>
        <dbReference type="EMBL" id="OUM19331.1"/>
    </source>
</evidence>
<dbReference type="EMBL" id="NHOC01000021">
    <property type="protein sequence ID" value="OUM19331.1"/>
    <property type="molecule type" value="Genomic_DNA"/>
</dbReference>
<gene>
    <name evidence="1" type="ORF">CBW42_13770</name>
    <name evidence="2" type="ORF">CBW42_13835</name>
</gene>
<dbReference type="Proteomes" id="UP000194903">
    <property type="component" value="Unassembled WGS sequence"/>
</dbReference>
<dbReference type="OrthoDB" id="2061864at2"/>
<dbReference type="AlphaFoldDB" id="A0A252F156"/>
<name>A0A252F156_9FIRM</name>
<comment type="caution">
    <text evidence="1">The sequence shown here is derived from an EMBL/GenBank/DDBJ whole genome shotgun (WGS) entry which is preliminary data.</text>
</comment>
<keyword evidence="3" id="KW-1185">Reference proteome</keyword>
<accession>A0A252F156</accession>
<proteinExistence type="predicted"/>
<dbReference type="RefSeq" id="WP_087022711.1">
    <property type="nucleotide sequence ID" value="NZ_NHOC01000021.1"/>
</dbReference>
<organism evidence="1 3">
    <name type="scientific">Butyricicoccus porcorum</name>
    <dbReference type="NCBI Taxonomy" id="1945634"/>
    <lineage>
        <taxon>Bacteria</taxon>
        <taxon>Bacillati</taxon>
        <taxon>Bacillota</taxon>
        <taxon>Clostridia</taxon>
        <taxon>Eubacteriales</taxon>
        <taxon>Butyricicoccaceae</taxon>
        <taxon>Butyricicoccus</taxon>
    </lineage>
</organism>
<evidence type="ECO:0000313" key="1">
    <source>
        <dbReference type="EMBL" id="OUM19320.1"/>
    </source>
</evidence>
<sequence>MNGYQMTADSYRTLLEREKDIDRASIESKIKALDFLATATEEERLELFNSSAFNDVVKGYMEMAVDNMELEDEVRQGLLNELHYLFDTVGAKQAEDYYNNH</sequence>
<dbReference type="EMBL" id="NHOC01000021">
    <property type="protein sequence ID" value="OUM19320.1"/>
    <property type="molecule type" value="Genomic_DNA"/>
</dbReference>
<reference evidence="1 3" key="1">
    <citation type="submission" date="2017-05" db="EMBL/GenBank/DDBJ databases">
        <title>Butyricicoccus porcorum sp. nov. a butyrate-producing bacterium from the swine intestinal tract.</title>
        <authorList>
            <person name="Trachsel J."/>
            <person name="Humphrey S."/>
            <person name="Allen H.K."/>
        </authorList>
    </citation>
    <scope>NUCLEOTIDE SEQUENCE [LARGE SCALE GENOMIC DNA]</scope>
    <source>
        <strain evidence="1">BB10</strain>
    </source>
</reference>
<evidence type="ECO:0000313" key="3">
    <source>
        <dbReference type="Proteomes" id="UP000194903"/>
    </source>
</evidence>